<dbReference type="GO" id="GO:0006355">
    <property type="term" value="P:regulation of DNA-templated transcription"/>
    <property type="evidence" value="ECO:0007669"/>
    <property type="project" value="InterPro"/>
</dbReference>
<feature type="domain" description="PAS" evidence="1">
    <location>
        <begin position="11"/>
        <end position="45"/>
    </location>
</feature>
<organism evidence="2 3">
    <name type="scientific">Paenibacillus amylolyticus</name>
    <dbReference type="NCBI Taxonomy" id="1451"/>
    <lineage>
        <taxon>Bacteria</taxon>
        <taxon>Bacillati</taxon>
        <taxon>Bacillota</taxon>
        <taxon>Bacilli</taxon>
        <taxon>Bacillales</taxon>
        <taxon>Paenibacillaceae</taxon>
        <taxon>Paenibacillus</taxon>
    </lineage>
</organism>
<dbReference type="InterPro" id="IPR013767">
    <property type="entry name" value="PAS_fold"/>
</dbReference>
<dbReference type="AlphaFoldDB" id="A0A100VSC4"/>
<dbReference type="Pfam" id="PF00989">
    <property type="entry name" value="PAS"/>
    <property type="match status" value="1"/>
</dbReference>
<sequence>MQLELRAFLLLTDAVMITDEDGVILDVNSVYVTKTGFSREHTVGQPARLLMDTHWRGNQTWSGVAKLMKANQEVWDAQVTITSVHLDDSLFYISIFNDEIS</sequence>
<comment type="caution">
    <text evidence="2">The sequence shown here is derived from an EMBL/GenBank/DDBJ whole genome shotgun (WGS) entry which is preliminary data.</text>
</comment>
<dbReference type="Gene3D" id="3.30.450.20">
    <property type="entry name" value="PAS domain"/>
    <property type="match status" value="1"/>
</dbReference>
<evidence type="ECO:0000313" key="3">
    <source>
        <dbReference type="Proteomes" id="UP000069697"/>
    </source>
</evidence>
<evidence type="ECO:0000259" key="1">
    <source>
        <dbReference type="PROSITE" id="PS50112"/>
    </source>
</evidence>
<dbReference type="PROSITE" id="PS50112">
    <property type="entry name" value="PAS"/>
    <property type="match status" value="1"/>
</dbReference>
<dbReference type="EMBL" id="BCNV01000007">
    <property type="protein sequence ID" value="GAS85177.1"/>
    <property type="molecule type" value="Genomic_DNA"/>
</dbReference>
<accession>A0A100VSC4</accession>
<proteinExistence type="predicted"/>
<dbReference type="Proteomes" id="UP000069697">
    <property type="component" value="Unassembled WGS sequence"/>
</dbReference>
<dbReference type="RefSeq" id="WP_062837529.1">
    <property type="nucleotide sequence ID" value="NZ_BCNV01000007.1"/>
</dbReference>
<gene>
    <name evidence="2" type="ORF">PAHA3_5298</name>
</gene>
<reference evidence="3" key="2">
    <citation type="submission" date="2016-01" db="EMBL/GenBank/DDBJ databases">
        <title>Draft Genome Sequence of Paenibacillus amylolyticus Heshi-A3 that Was Isolated from Fermented Rice Bran with Aging Salted Mackerel, Which Was Named Heshiko as Traditional Fermented Seafood in Japan.</title>
        <authorList>
            <person name="Akuzawa S."/>
            <person name="Nakagawa J."/>
            <person name="Kanekatsu T."/>
            <person name="Kubota E."/>
            <person name="Ohtake R."/>
            <person name="Suzuki T."/>
            <person name="Kanesaki Y."/>
        </authorList>
    </citation>
    <scope>NUCLEOTIDE SEQUENCE [LARGE SCALE GENOMIC DNA]</scope>
    <source>
        <strain evidence="3">Heshi-A3</strain>
    </source>
</reference>
<dbReference type="InterPro" id="IPR000014">
    <property type="entry name" value="PAS"/>
</dbReference>
<dbReference type="InterPro" id="IPR035965">
    <property type="entry name" value="PAS-like_dom_sf"/>
</dbReference>
<reference evidence="2 3" key="1">
    <citation type="journal article" date="2016" name="Genome Announc.">
        <title>Draft Genome Sequence of Paenibacillus amylolyticus Heshi-A3, Isolated from Fermented Rice Bran in a Japanese Fermented Seafood Dish.</title>
        <authorList>
            <person name="Akuzawa S."/>
            <person name="Nagaoka J."/>
            <person name="Kanekatsu M."/>
            <person name="Kubota E."/>
            <person name="Ohtake R."/>
            <person name="Suzuki T."/>
            <person name="Kanesaki Y."/>
        </authorList>
    </citation>
    <scope>NUCLEOTIDE SEQUENCE [LARGE SCALE GENOMIC DNA]</scope>
    <source>
        <strain evidence="2 3">Heshi-A3</strain>
    </source>
</reference>
<dbReference type="SUPFAM" id="SSF55785">
    <property type="entry name" value="PYP-like sensor domain (PAS domain)"/>
    <property type="match status" value="1"/>
</dbReference>
<protein>
    <submittedName>
        <fullName evidence="2">PAS domain-containing protein</fullName>
    </submittedName>
</protein>
<evidence type="ECO:0000313" key="2">
    <source>
        <dbReference type="EMBL" id="GAS85177.1"/>
    </source>
</evidence>
<name>A0A100VSC4_PAEAM</name>